<sequence>MADIQLMHFRQRRNRQHVVIGQTVTGIDLQSQAGGKGRGVTDTRQLSVTRQSLWCFGVSAGMDFDVRRAAGHGPLQSDGDRHR</sequence>
<dbReference type="EMBL" id="UGSO01000001">
    <property type="protein sequence ID" value="SUB15470.1"/>
    <property type="molecule type" value="Genomic_DNA"/>
</dbReference>
<dbReference type="Proteomes" id="UP000254640">
    <property type="component" value="Unassembled WGS sequence"/>
</dbReference>
<gene>
    <name evidence="1" type="ORF">NCTC9381_01355</name>
</gene>
<reference evidence="1 2" key="1">
    <citation type="submission" date="2018-06" db="EMBL/GenBank/DDBJ databases">
        <authorList>
            <consortium name="Pathogen Informatics"/>
            <person name="Doyle S."/>
        </authorList>
    </citation>
    <scope>NUCLEOTIDE SEQUENCE [LARGE SCALE GENOMIC DNA]</scope>
    <source>
        <strain evidence="1 2">NCTC9381</strain>
    </source>
</reference>
<keyword evidence="2" id="KW-1185">Reference proteome</keyword>
<accession>A0A379AE18</accession>
<organism evidence="1 2">
    <name type="scientific">Enterobacter agglomerans</name>
    <name type="common">Erwinia herbicola</name>
    <name type="synonym">Pantoea agglomerans</name>
    <dbReference type="NCBI Taxonomy" id="549"/>
    <lineage>
        <taxon>Bacteria</taxon>
        <taxon>Pseudomonadati</taxon>
        <taxon>Pseudomonadota</taxon>
        <taxon>Gammaproteobacteria</taxon>
        <taxon>Enterobacterales</taxon>
        <taxon>Erwiniaceae</taxon>
        <taxon>Pantoea</taxon>
        <taxon>Pantoea agglomerans group</taxon>
    </lineage>
</organism>
<dbReference type="AlphaFoldDB" id="A0A379AE18"/>
<protein>
    <submittedName>
        <fullName evidence="1">Uncharacterized protein</fullName>
    </submittedName>
</protein>
<evidence type="ECO:0000313" key="2">
    <source>
        <dbReference type="Proteomes" id="UP000254640"/>
    </source>
</evidence>
<proteinExistence type="predicted"/>
<evidence type="ECO:0000313" key="1">
    <source>
        <dbReference type="EMBL" id="SUB15470.1"/>
    </source>
</evidence>
<name>A0A379AE18_ENTAG</name>